<evidence type="ECO:0000256" key="1">
    <source>
        <dbReference type="SAM" id="MobiDB-lite"/>
    </source>
</evidence>
<dbReference type="InParanoid" id="F4NYR1"/>
<accession>F4NYR1</accession>
<dbReference type="EMBL" id="GL882881">
    <property type="protein sequence ID" value="EGF81751.1"/>
    <property type="molecule type" value="Genomic_DNA"/>
</dbReference>
<sequence length="60" mass="6456">MGVKVDESARSVSLKSQHSKASLEDVPVQLVAFGAEPTENEDSGDAWHIVDEDEGVSMQI</sequence>
<protein>
    <submittedName>
        <fullName evidence="2">Expressed protein</fullName>
    </submittedName>
</protein>
<keyword evidence="3" id="KW-1185">Reference proteome</keyword>
<dbReference type="Proteomes" id="UP000007241">
    <property type="component" value="Unassembled WGS sequence"/>
</dbReference>
<dbReference type="GeneID" id="18241172"/>
<evidence type="ECO:0000313" key="3">
    <source>
        <dbReference type="Proteomes" id="UP000007241"/>
    </source>
</evidence>
<evidence type="ECO:0000313" key="2">
    <source>
        <dbReference type="EMBL" id="EGF81751.1"/>
    </source>
</evidence>
<feature type="region of interest" description="Disordered" evidence="1">
    <location>
        <begin position="1"/>
        <end position="22"/>
    </location>
</feature>
<reference evidence="2 3" key="1">
    <citation type="submission" date="2009-12" db="EMBL/GenBank/DDBJ databases">
        <title>The draft genome of Batrachochytrium dendrobatidis.</title>
        <authorList>
            <consortium name="US DOE Joint Genome Institute (JGI-PGF)"/>
            <person name="Kuo A."/>
            <person name="Salamov A."/>
            <person name="Schmutz J."/>
            <person name="Lucas S."/>
            <person name="Pitluck S."/>
            <person name="Rosenblum E."/>
            <person name="Stajich J."/>
            <person name="Eisen M."/>
            <person name="Grigoriev I.V."/>
        </authorList>
    </citation>
    <scope>NUCLEOTIDE SEQUENCE [LARGE SCALE GENOMIC DNA]</scope>
    <source>
        <strain evidence="3">JAM81 / FGSC 10211</strain>
    </source>
</reference>
<proteinExistence type="predicted"/>
<organism evidence="2 3">
    <name type="scientific">Batrachochytrium dendrobatidis (strain JAM81 / FGSC 10211)</name>
    <name type="common">Frog chytrid fungus</name>
    <dbReference type="NCBI Taxonomy" id="684364"/>
    <lineage>
        <taxon>Eukaryota</taxon>
        <taxon>Fungi</taxon>
        <taxon>Fungi incertae sedis</taxon>
        <taxon>Chytridiomycota</taxon>
        <taxon>Chytridiomycota incertae sedis</taxon>
        <taxon>Chytridiomycetes</taxon>
        <taxon>Rhizophydiales</taxon>
        <taxon>Rhizophydiales incertae sedis</taxon>
        <taxon>Batrachochytrium</taxon>
    </lineage>
</organism>
<gene>
    <name evidence="2" type="ORF">BATDEDRAFT_36694</name>
</gene>
<dbReference type="HOGENOM" id="CLU_2941343_0_0_1"/>
<dbReference type="AlphaFoldDB" id="F4NYR1"/>
<dbReference type="RefSeq" id="XP_006677467.1">
    <property type="nucleotide sequence ID" value="XM_006677404.1"/>
</dbReference>
<feature type="compositionally biased region" description="Polar residues" evidence="1">
    <location>
        <begin position="10"/>
        <end position="20"/>
    </location>
</feature>
<name>F4NYR1_BATDJ</name>